<dbReference type="KEGG" id="egl:EGR_03860"/>
<evidence type="ECO:0000313" key="1">
    <source>
        <dbReference type="EMBL" id="EUB61374.1"/>
    </source>
</evidence>
<name>W6V548_ECHGR</name>
<evidence type="ECO:0000313" key="2">
    <source>
        <dbReference type="Proteomes" id="UP000019149"/>
    </source>
</evidence>
<dbReference type="EMBL" id="APAU02000021">
    <property type="protein sequence ID" value="EUB61374.1"/>
    <property type="molecule type" value="Genomic_DNA"/>
</dbReference>
<accession>W6V548</accession>
<gene>
    <name evidence="1" type="ORF">EGR_03860</name>
</gene>
<sequence>MRSHSSGNEKKLVKKTALILFIVNLLIRKIHKGKQEYYNQRFTHFLCSNISLQSAEYYWYKVCNMGTVHIYGQKKSVYMISIKIYDQIGTYPHVEVRDPPLKCNNTGRLELHATRQSSSQLITHHNEQRYAQLDCHAKTR</sequence>
<dbReference type="Proteomes" id="UP000019149">
    <property type="component" value="Unassembled WGS sequence"/>
</dbReference>
<keyword evidence="2" id="KW-1185">Reference proteome</keyword>
<dbReference type="GeneID" id="36339575"/>
<dbReference type="RefSeq" id="XP_024352570.1">
    <property type="nucleotide sequence ID" value="XM_024493109.1"/>
</dbReference>
<dbReference type="AlphaFoldDB" id="W6V548"/>
<dbReference type="CTD" id="36339575"/>
<organism evidence="1 2">
    <name type="scientific">Echinococcus granulosus</name>
    <name type="common">Hydatid tapeworm</name>
    <dbReference type="NCBI Taxonomy" id="6210"/>
    <lineage>
        <taxon>Eukaryota</taxon>
        <taxon>Metazoa</taxon>
        <taxon>Spiralia</taxon>
        <taxon>Lophotrochozoa</taxon>
        <taxon>Platyhelminthes</taxon>
        <taxon>Cestoda</taxon>
        <taxon>Eucestoda</taxon>
        <taxon>Cyclophyllidea</taxon>
        <taxon>Taeniidae</taxon>
        <taxon>Echinococcus</taxon>
        <taxon>Echinococcus granulosus group</taxon>
    </lineage>
</organism>
<protein>
    <submittedName>
        <fullName evidence="1">Uncharacterized protein</fullName>
    </submittedName>
</protein>
<proteinExistence type="predicted"/>
<reference evidence="1 2" key="1">
    <citation type="journal article" date="2013" name="Nat. Genet.">
        <title>The genome of the hydatid tapeworm Echinococcus granulosus.</title>
        <authorList>
            <person name="Zheng H."/>
            <person name="Zhang W."/>
            <person name="Zhang L."/>
            <person name="Zhang Z."/>
            <person name="Li J."/>
            <person name="Lu G."/>
            <person name="Zhu Y."/>
            <person name="Wang Y."/>
            <person name="Huang Y."/>
            <person name="Liu J."/>
            <person name="Kang H."/>
            <person name="Chen J."/>
            <person name="Wang L."/>
            <person name="Chen A."/>
            <person name="Yu S."/>
            <person name="Gao Z."/>
            <person name="Jin L."/>
            <person name="Gu W."/>
            <person name="Wang Z."/>
            <person name="Zhao L."/>
            <person name="Shi B."/>
            <person name="Wen H."/>
            <person name="Lin R."/>
            <person name="Jones M.K."/>
            <person name="Brejova B."/>
            <person name="Vinar T."/>
            <person name="Zhao G."/>
            <person name="McManus D.P."/>
            <person name="Chen Z."/>
            <person name="Zhou Y."/>
            <person name="Wang S."/>
        </authorList>
    </citation>
    <scope>NUCLEOTIDE SEQUENCE [LARGE SCALE GENOMIC DNA]</scope>
</reference>
<comment type="caution">
    <text evidence="1">The sequence shown here is derived from an EMBL/GenBank/DDBJ whole genome shotgun (WGS) entry which is preliminary data.</text>
</comment>